<organism evidence="1 2">
    <name type="scientific">Adineta ricciae</name>
    <name type="common">Rotifer</name>
    <dbReference type="NCBI Taxonomy" id="249248"/>
    <lineage>
        <taxon>Eukaryota</taxon>
        <taxon>Metazoa</taxon>
        <taxon>Spiralia</taxon>
        <taxon>Gnathifera</taxon>
        <taxon>Rotifera</taxon>
        <taxon>Eurotatoria</taxon>
        <taxon>Bdelloidea</taxon>
        <taxon>Adinetida</taxon>
        <taxon>Adinetidae</taxon>
        <taxon>Adineta</taxon>
    </lineage>
</organism>
<sequence length="92" mass="9762">MSLPINTCPVDNVAPAGEPRATFMFAAVVLLLVAGSYNSEFVLELLPPANNTFPFNNNVAVCSFRGHIVNDLKSCATVRGKAAINNIATILN</sequence>
<protein>
    <submittedName>
        <fullName evidence="1">Uncharacterized protein</fullName>
    </submittedName>
</protein>
<dbReference type="Proteomes" id="UP000663828">
    <property type="component" value="Unassembled WGS sequence"/>
</dbReference>
<gene>
    <name evidence="1" type="ORF">XAT740_LOCUS19126</name>
</gene>
<keyword evidence="2" id="KW-1185">Reference proteome</keyword>
<evidence type="ECO:0000313" key="1">
    <source>
        <dbReference type="EMBL" id="CAF1116173.1"/>
    </source>
</evidence>
<evidence type="ECO:0000313" key="2">
    <source>
        <dbReference type="Proteomes" id="UP000663828"/>
    </source>
</evidence>
<accession>A0A814Q8S7</accession>
<name>A0A814Q8S7_ADIRI</name>
<dbReference type="AlphaFoldDB" id="A0A814Q8S7"/>
<dbReference type="EMBL" id="CAJNOR010001297">
    <property type="protein sequence ID" value="CAF1116173.1"/>
    <property type="molecule type" value="Genomic_DNA"/>
</dbReference>
<reference evidence="1" key="1">
    <citation type="submission" date="2021-02" db="EMBL/GenBank/DDBJ databases">
        <authorList>
            <person name="Nowell W R."/>
        </authorList>
    </citation>
    <scope>NUCLEOTIDE SEQUENCE</scope>
</reference>
<comment type="caution">
    <text evidence="1">The sequence shown here is derived from an EMBL/GenBank/DDBJ whole genome shotgun (WGS) entry which is preliminary data.</text>
</comment>
<proteinExistence type="predicted"/>